<keyword evidence="2" id="KW-1185">Reference proteome</keyword>
<accession>A0A0L6ZEH9</accession>
<name>A0A0L6ZEH9_9CLOT</name>
<dbReference type="STRING" id="36844.SAMN04488501_105198"/>
<reference evidence="2" key="1">
    <citation type="submission" date="2015-08" db="EMBL/GenBank/DDBJ databases">
        <title>Genome sequence of the strict anaerobe Clostridium homopropionicum LuHBu1 (DSM 5847T).</title>
        <authorList>
            <person name="Poehlein A."/>
            <person name="Beck M."/>
            <person name="Schiel-Bengelsdorf B."/>
            <person name="Bengelsdorf F.R."/>
            <person name="Daniel R."/>
            <person name="Duerre P."/>
        </authorList>
    </citation>
    <scope>NUCLEOTIDE SEQUENCE [LARGE SCALE GENOMIC DNA]</scope>
    <source>
        <strain evidence="2">DSM 5847</strain>
    </source>
</reference>
<comment type="caution">
    <text evidence="1">The sequence shown here is derived from an EMBL/GenBank/DDBJ whole genome shotgun (WGS) entry which is preliminary data.</text>
</comment>
<gene>
    <name evidence="1" type="ORF">CLHOM_00280</name>
</gene>
<sequence>MDNNNVSINMKTIEKIINELKEIQNLTPEDAVKYRVNNLIEILAEVTNFNSEESIEDIIYLKMKEAMSKNPDLHVKLYMLYRGLNDGKISKEEAKEMYQNYVQMYPFDSMIY</sequence>
<dbReference type="Proteomes" id="UP000037043">
    <property type="component" value="Unassembled WGS sequence"/>
</dbReference>
<dbReference type="RefSeq" id="WP_242846715.1">
    <property type="nucleotide sequence ID" value="NZ_LHUR01000005.1"/>
</dbReference>
<protein>
    <submittedName>
        <fullName evidence="1">Uncharacterized protein</fullName>
    </submittedName>
</protein>
<dbReference type="EMBL" id="LHUR01000005">
    <property type="protein sequence ID" value="KOA21357.1"/>
    <property type="molecule type" value="Genomic_DNA"/>
</dbReference>
<dbReference type="PATRIC" id="fig|1121318.3.peg.27"/>
<proteinExistence type="predicted"/>
<dbReference type="AlphaFoldDB" id="A0A0L6ZEH9"/>
<organism evidence="1 2">
    <name type="scientific">Clostridium homopropionicum DSM 5847</name>
    <dbReference type="NCBI Taxonomy" id="1121318"/>
    <lineage>
        <taxon>Bacteria</taxon>
        <taxon>Bacillati</taxon>
        <taxon>Bacillota</taxon>
        <taxon>Clostridia</taxon>
        <taxon>Eubacteriales</taxon>
        <taxon>Clostridiaceae</taxon>
        <taxon>Clostridium</taxon>
    </lineage>
</organism>
<evidence type="ECO:0000313" key="1">
    <source>
        <dbReference type="EMBL" id="KOA21357.1"/>
    </source>
</evidence>
<evidence type="ECO:0000313" key="2">
    <source>
        <dbReference type="Proteomes" id="UP000037043"/>
    </source>
</evidence>